<dbReference type="AlphaFoldDB" id="A0A9D2HCA5"/>
<dbReference type="Proteomes" id="UP000824225">
    <property type="component" value="Unassembled WGS sequence"/>
</dbReference>
<feature type="chain" id="PRO_5038745264" description="DUF3015 domain-containing protein" evidence="1">
    <location>
        <begin position="28"/>
        <end position="135"/>
    </location>
</feature>
<keyword evidence="1" id="KW-0732">Signal</keyword>
<reference evidence="2" key="2">
    <citation type="submission" date="2021-04" db="EMBL/GenBank/DDBJ databases">
        <authorList>
            <person name="Gilroy R."/>
        </authorList>
    </citation>
    <scope>NUCLEOTIDE SEQUENCE</scope>
    <source>
        <strain evidence="2">CHK186-16707</strain>
    </source>
</reference>
<feature type="signal peptide" evidence="1">
    <location>
        <begin position="1"/>
        <end position="27"/>
    </location>
</feature>
<evidence type="ECO:0000313" key="2">
    <source>
        <dbReference type="EMBL" id="HJA08503.1"/>
    </source>
</evidence>
<evidence type="ECO:0000256" key="1">
    <source>
        <dbReference type="SAM" id="SignalP"/>
    </source>
</evidence>
<organism evidence="2 3">
    <name type="scientific">Candidatus Mailhella merdigallinarum</name>
    <dbReference type="NCBI Taxonomy" id="2838658"/>
    <lineage>
        <taxon>Bacteria</taxon>
        <taxon>Pseudomonadati</taxon>
        <taxon>Thermodesulfobacteriota</taxon>
        <taxon>Desulfovibrionia</taxon>
        <taxon>Desulfovibrionales</taxon>
        <taxon>Desulfovibrionaceae</taxon>
        <taxon>Mailhella</taxon>
    </lineage>
</organism>
<gene>
    <name evidence="2" type="ORF">H9962_04870</name>
</gene>
<proteinExistence type="predicted"/>
<evidence type="ECO:0008006" key="4">
    <source>
        <dbReference type="Google" id="ProtNLM"/>
    </source>
</evidence>
<accession>A0A9D2HCA5</accession>
<evidence type="ECO:0000313" key="3">
    <source>
        <dbReference type="Proteomes" id="UP000824225"/>
    </source>
</evidence>
<dbReference type="EMBL" id="DXAN01000015">
    <property type="protein sequence ID" value="HJA08503.1"/>
    <property type="molecule type" value="Genomic_DNA"/>
</dbReference>
<reference evidence="2" key="1">
    <citation type="journal article" date="2021" name="PeerJ">
        <title>Extensive microbial diversity within the chicken gut microbiome revealed by metagenomics and culture.</title>
        <authorList>
            <person name="Gilroy R."/>
            <person name="Ravi A."/>
            <person name="Getino M."/>
            <person name="Pursley I."/>
            <person name="Horton D.L."/>
            <person name="Alikhan N.F."/>
            <person name="Baker D."/>
            <person name="Gharbi K."/>
            <person name="Hall N."/>
            <person name="Watson M."/>
            <person name="Adriaenssens E.M."/>
            <person name="Foster-Nyarko E."/>
            <person name="Jarju S."/>
            <person name="Secka A."/>
            <person name="Antonio M."/>
            <person name="Oren A."/>
            <person name="Chaudhuri R.R."/>
            <person name="La Ragione R."/>
            <person name="Hildebrand F."/>
            <person name="Pallen M.J."/>
        </authorList>
    </citation>
    <scope>NUCLEOTIDE SEQUENCE</scope>
    <source>
        <strain evidence="2">CHK186-16707</strain>
    </source>
</reference>
<protein>
    <recommendedName>
        <fullName evidence="4">DUF3015 domain-containing protein</fullName>
    </recommendedName>
</protein>
<name>A0A9D2HCA5_9BACT</name>
<sequence>MLKHALYSCAAALLVCAALLAPRHAFAADATPVGSLNGYAWMDSDNSNKLSFLLGVETAIAMEMALSQEQQKVTGKPVPLSPFQQGWMAAFDNTPRQTIADRIDAFYVANPSQKNRHVFDVLWEQMIVPAFPARR</sequence>
<comment type="caution">
    <text evidence="2">The sequence shown here is derived from an EMBL/GenBank/DDBJ whole genome shotgun (WGS) entry which is preliminary data.</text>
</comment>